<evidence type="ECO:0000313" key="2">
    <source>
        <dbReference type="EMBL" id="OLN81181.1"/>
    </source>
</evidence>
<dbReference type="EMBL" id="MPGH01000260">
    <property type="protein sequence ID" value="OLN81181.1"/>
    <property type="molecule type" value="Genomic_DNA"/>
</dbReference>
<comment type="caution">
    <text evidence="2">The sequence shown here is derived from an EMBL/GenBank/DDBJ whole genome shotgun (WGS) entry which is preliminary data.</text>
</comment>
<dbReference type="Proteomes" id="UP000186583">
    <property type="component" value="Unassembled WGS sequence"/>
</dbReference>
<organism evidence="2 3">
    <name type="scientific">Colletotrichum chlorophyti</name>
    <dbReference type="NCBI Taxonomy" id="708187"/>
    <lineage>
        <taxon>Eukaryota</taxon>
        <taxon>Fungi</taxon>
        <taxon>Dikarya</taxon>
        <taxon>Ascomycota</taxon>
        <taxon>Pezizomycotina</taxon>
        <taxon>Sordariomycetes</taxon>
        <taxon>Hypocreomycetidae</taxon>
        <taxon>Glomerellales</taxon>
        <taxon>Glomerellaceae</taxon>
        <taxon>Colletotrichum</taxon>
    </lineage>
</organism>
<reference evidence="2 3" key="1">
    <citation type="submission" date="2016-11" db="EMBL/GenBank/DDBJ databases">
        <title>Draft Genome Assembly of Colletotrichum chlorophyti a pathogen of herbaceous plants.</title>
        <authorList>
            <person name="Gan P."/>
            <person name="Narusaka M."/>
            <person name="Tsushima A."/>
            <person name="Narusaka Y."/>
            <person name="Takano Y."/>
            <person name="Shirasu K."/>
        </authorList>
    </citation>
    <scope>NUCLEOTIDE SEQUENCE [LARGE SCALE GENOMIC DNA]</scope>
    <source>
        <strain evidence="2 3">NTL11</strain>
    </source>
</reference>
<dbReference type="OrthoDB" id="4160379at2759"/>
<feature type="region of interest" description="Disordered" evidence="1">
    <location>
        <begin position="1"/>
        <end position="58"/>
    </location>
</feature>
<protein>
    <submittedName>
        <fullName evidence="2">Uncharacterized protein</fullName>
    </submittedName>
</protein>
<dbReference type="AlphaFoldDB" id="A0A1Q8RA30"/>
<evidence type="ECO:0000256" key="1">
    <source>
        <dbReference type="SAM" id="MobiDB-lite"/>
    </source>
</evidence>
<keyword evidence="3" id="KW-1185">Reference proteome</keyword>
<name>A0A1Q8RA30_9PEZI</name>
<evidence type="ECO:0000313" key="3">
    <source>
        <dbReference type="Proteomes" id="UP000186583"/>
    </source>
</evidence>
<feature type="compositionally biased region" description="Acidic residues" evidence="1">
    <location>
        <begin position="19"/>
        <end position="45"/>
    </location>
</feature>
<gene>
    <name evidence="2" type="ORF">CCHL11_10360</name>
</gene>
<sequence>MITRARSTPSTKGSSKDLYDDEDEDDNGSVIDTDDDSEFEDLLSEDSERPQDYSRSPSDVYCSSALEDLVLRLLFFLMTEEFEDGQSKSALLVYFTGVLGLTPDGSGFRRPGNFTKKLSAFIYCARLVVVEVLLPRTGHDYVGYPARPRHGQLDKLSLVRREKMCLASQAPVGELLSLRAYGRALSQSDGASFRFNWVNNAQTLCWDDVSGNHARLAPTHYLRG</sequence>
<feature type="compositionally biased region" description="Polar residues" evidence="1">
    <location>
        <begin position="1"/>
        <end position="13"/>
    </location>
</feature>
<dbReference type="STRING" id="708187.A0A1Q8RA30"/>
<proteinExistence type="predicted"/>
<accession>A0A1Q8RA30</accession>